<proteinExistence type="predicted"/>
<feature type="domain" description="PhnB-like" evidence="1">
    <location>
        <begin position="4"/>
        <end position="139"/>
    </location>
</feature>
<reference evidence="2" key="1">
    <citation type="submission" date="2023-06" db="EMBL/GenBank/DDBJ databases">
        <title>SYSU T00b26.</title>
        <authorList>
            <person name="Gao L."/>
            <person name="Fang B.-Z."/>
            <person name="Li W.-J."/>
        </authorList>
    </citation>
    <scope>NUCLEOTIDE SEQUENCE</scope>
    <source>
        <strain evidence="2">SYSU T00b26</strain>
    </source>
</reference>
<organism evidence="2 3">
    <name type="scientific">Demequina zhanjiangensis</name>
    <dbReference type="NCBI Taxonomy" id="3051659"/>
    <lineage>
        <taxon>Bacteria</taxon>
        <taxon>Bacillati</taxon>
        <taxon>Actinomycetota</taxon>
        <taxon>Actinomycetes</taxon>
        <taxon>Micrococcales</taxon>
        <taxon>Demequinaceae</taxon>
        <taxon>Demequina</taxon>
    </lineage>
</organism>
<dbReference type="Proteomes" id="UP001172738">
    <property type="component" value="Unassembled WGS sequence"/>
</dbReference>
<comment type="caution">
    <text evidence="2">The sequence shown here is derived from an EMBL/GenBank/DDBJ whole genome shotgun (WGS) entry which is preliminary data.</text>
</comment>
<dbReference type="InterPro" id="IPR028973">
    <property type="entry name" value="PhnB-like"/>
</dbReference>
<dbReference type="Gene3D" id="3.10.180.10">
    <property type="entry name" value="2,3-Dihydroxybiphenyl 1,2-Dioxygenase, domain 1"/>
    <property type="match status" value="1"/>
</dbReference>
<evidence type="ECO:0000259" key="1">
    <source>
        <dbReference type="Pfam" id="PF06983"/>
    </source>
</evidence>
<dbReference type="PANTHER" id="PTHR33990:SF1">
    <property type="entry name" value="PROTEIN YJDN"/>
    <property type="match status" value="1"/>
</dbReference>
<dbReference type="Pfam" id="PF06983">
    <property type="entry name" value="3-dmu-9_3-mt"/>
    <property type="match status" value="1"/>
</dbReference>
<keyword evidence="3" id="KW-1185">Reference proteome</keyword>
<name>A0ABT8G4U4_9MICO</name>
<dbReference type="InterPro" id="IPR029068">
    <property type="entry name" value="Glyas_Bleomycin-R_OHBP_Dase"/>
</dbReference>
<dbReference type="EMBL" id="JAUHPV010000009">
    <property type="protein sequence ID" value="MDN4473949.1"/>
    <property type="molecule type" value="Genomic_DNA"/>
</dbReference>
<evidence type="ECO:0000313" key="3">
    <source>
        <dbReference type="Proteomes" id="UP001172738"/>
    </source>
</evidence>
<evidence type="ECO:0000313" key="2">
    <source>
        <dbReference type="EMBL" id="MDN4473949.1"/>
    </source>
</evidence>
<dbReference type="SUPFAM" id="SSF54593">
    <property type="entry name" value="Glyoxalase/Bleomycin resistance protein/Dihydroxybiphenyl dioxygenase"/>
    <property type="match status" value="1"/>
</dbReference>
<gene>
    <name evidence="2" type="ORF">QQX04_13185</name>
</gene>
<accession>A0ABT8G4U4</accession>
<dbReference type="RefSeq" id="WP_301129950.1">
    <property type="nucleotide sequence ID" value="NZ_JAUHPV010000009.1"/>
</dbReference>
<sequence length="153" mass="16566">MASVSTYLTFDGTCEEAFTFYASVFGAQLPARIMRMGDIPPEDGEGPVPPEEADLVMHLAIPILGGHLLMGSDALVSRGRVVKPGNAIQVTLNCDDVDQLNHLYFALSEGAVETYGPTRMFWGDEYATVTDRYGTHWMLVSPAEPQANQGTPA</sequence>
<dbReference type="CDD" id="cd06588">
    <property type="entry name" value="PhnB_like"/>
    <property type="match status" value="1"/>
</dbReference>
<protein>
    <submittedName>
        <fullName evidence="2">VOC family protein</fullName>
    </submittedName>
</protein>
<dbReference type="PANTHER" id="PTHR33990">
    <property type="entry name" value="PROTEIN YJDN-RELATED"/>
    <property type="match status" value="1"/>
</dbReference>